<evidence type="ECO:0000313" key="5">
    <source>
        <dbReference type="EMBL" id="SDO34229.1"/>
    </source>
</evidence>
<sequence length="144" mass="15519">MDTQEGTGMIPAAAEATRDELATPDRCRVVSGVLSRIGDKWSVLVVMLLSHGPKRFSELKRGVGSISQRMLTLTLRGLERDGLVTRTVTPTIPPRVDYALTPLGHSLREPVAALGDWALRHHGSIEASRHDFDQRGSGGADAPA</sequence>
<dbReference type="AlphaFoldDB" id="A0A1H0IRX5"/>
<evidence type="ECO:0000313" key="6">
    <source>
        <dbReference type="Proteomes" id="UP000198793"/>
    </source>
</evidence>
<dbReference type="PANTHER" id="PTHR33204">
    <property type="entry name" value="TRANSCRIPTIONAL REGULATOR, MARR FAMILY"/>
    <property type="match status" value="1"/>
</dbReference>
<accession>A0A1H0IRX5</accession>
<evidence type="ECO:0000259" key="4">
    <source>
        <dbReference type="PROSITE" id="PS51118"/>
    </source>
</evidence>
<gene>
    <name evidence="5" type="ORF">SAMN05192530_105306</name>
</gene>
<evidence type="ECO:0000256" key="3">
    <source>
        <dbReference type="ARBA" id="ARBA00023163"/>
    </source>
</evidence>
<proteinExistence type="predicted"/>
<organism evidence="5 6">
    <name type="scientific">Aureimonas jatrophae</name>
    <dbReference type="NCBI Taxonomy" id="1166073"/>
    <lineage>
        <taxon>Bacteria</taxon>
        <taxon>Pseudomonadati</taxon>
        <taxon>Pseudomonadota</taxon>
        <taxon>Alphaproteobacteria</taxon>
        <taxon>Hyphomicrobiales</taxon>
        <taxon>Aurantimonadaceae</taxon>
        <taxon>Aureimonas</taxon>
    </lineage>
</organism>
<evidence type="ECO:0000256" key="1">
    <source>
        <dbReference type="ARBA" id="ARBA00023015"/>
    </source>
</evidence>
<keyword evidence="6" id="KW-1185">Reference proteome</keyword>
<dbReference type="InterPro" id="IPR002577">
    <property type="entry name" value="HTH_HxlR"/>
</dbReference>
<dbReference type="SUPFAM" id="SSF46785">
    <property type="entry name" value="Winged helix' DNA-binding domain"/>
    <property type="match status" value="1"/>
</dbReference>
<dbReference type="PROSITE" id="PS51118">
    <property type="entry name" value="HTH_HXLR"/>
    <property type="match status" value="1"/>
</dbReference>
<dbReference type="InterPro" id="IPR036390">
    <property type="entry name" value="WH_DNA-bd_sf"/>
</dbReference>
<dbReference type="RefSeq" id="WP_425285163.1">
    <property type="nucleotide sequence ID" value="NZ_FNIT01000005.1"/>
</dbReference>
<dbReference type="Gene3D" id="1.10.10.10">
    <property type="entry name" value="Winged helix-like DNA-binding domain superfamily/Winged helix DNA-binding domain"/>
    <property type="match status" value="1"/>
</dbReference>
<dbReference type="GO" id="GO:0003677">
    <property type="term" value="F:DNA binding"/>
    <property type="evidence" value="ECO:0007669"/>
    <property type="project" value="UniProtKB-KW"/>
</dbReference>
<dbReference type="Pfam" id="PF01638">
    <property type="entry name" value="HxlR"/>
    <property type="match status" value="1"/>
</dbReference>
<keyword evidence="1" id="KW-0805">Transcription regulation</keyword>
<protein>
    <submittedName>
        <fullName evidence="5">DNA-binding transcriptional regulator, HxlR family</fullName>
    </submittedName>
</protein>
<feature type="domain" description="HTH hxlR-type" evidence="4">
    <location>
        <begin position="27"/>
        <end position="126"/>
    </location>
</feature>
<reference evidence="5 6" key="1">
    <citation type="submission" date="2016-10" db="EMBL/GenBank/DDBJ databases">
        <authorList>
            <person name="de Groot N.N."/>
        </authorList>
    </citation>
    <scope>NUCLEOTIDE SEQUENCE [LARGE SCALE GENOMIC DNA]</scope>
    <source>
        <strain evidence="6">L7-484,KACC 16230,DSM 25025</strain>
    </source>
</reference>
<dbReference type="PANTHER" id="PTHR33204:SF39">
    <property type="entry name" value="TRANSCRIPTIONAL REGULATORY PROTEIN"/>
    <property type="match status" value="1"/>
</dbReference>
<dbReference type="EMBL" id="FNIT01000005">
    <property type="protein sequence ID" value="SDO34229.1"/>
    <property type="molecule type" value="Genomic_DNA"/>
</dbReference>
<name>A0A1H0IRX5_9HYPH</name>
<keyword evidence="2 5" id="KW-0238">DNA-binding</keyword>
<dbReference type="Proteomes" id="UP000198793">
    <property type="component" value="Unassembled WGS sequence"/>
</dbReference>
<keyword evidence="3" id="KW-0804">Transcription</keyword>
<dbReference type="InterPro" id="IPR036388">
    <property type="entry name" value="WH-like_DNA-bd_sf"/>
</dbReference>
<evidence type="ECO:0000256" key="2">
    <source>
        <dbReference type="ARBA" id="ARBA00023125"/>
    </source>
</evidence>